<protein>
    <submittedName>
        <fullName evidence="1">Uncharacterized protein</fullName>
    </submittedName>
</protein>
<organism evidence="1 2">
    <name type="scientific">Aureimonas endophytica</name>
    <dbReference type="NCBI Taxonomy" id="2027858"/>
    <lineage>
        <taxon>Bacteria</taxon>
        <taxon>Pseudomonadati</taxon>
        <taxon>Pseudomonadota</taxon>
        <taxon>Alphaproteobacteria</taxon>
        <taxon>Hyphomicrobiales</taxon>
        <taxon>Aurantimonadaceae</taxon>
        <taxon>Aureimonas</taxon>
    </lineage>
</organism>
<accession>A0A917E9H5</accession>
<name>A0A917E9H5_9HYPH</name>
<keyword evidence="2" id="KW-1185">Reference proteome</keyword>
<dbReference type="EMBL" id="BMIQ01000006">
    <property type="protein sequence ID" value="GGE13896.1"/>
    <property type="molecule type" value="Genomic_DNA"/>
</dbReference>
<proteinExistence type="predicted"/>
<reference evidence="1" key="1">
    <citation type="journal article" date="2014" name="Int. J. Syst. Evol. Microbiol.">
        <title>Complete genome sequence of Corynebacterium casei LMG S-19264T (=DSM 44701T), isolated from a smear-ripened cheese.</title>
        <authorList>
            <consortium name="US DOE Joint Genome Institute (JGI-PGF)"/>
            <person name="Walter F."/>
            <person name="Albersmeier A."/>
            <person name="Kalinowski J."/>
            <person name="Ruckert C."/>
        </authorList>
    </citation>
    <scope>NUCLEOTIDE SEQUENCE</scope>
    <source>
        <strain evidence="1">CGMCC 1.15367</strain>
    </source>
</reference>
<dbReference type="RefSeq" id="WP_188911007.1">
    <property type="nucleotide sequence ID" value="NZ_BMIQ01000006.1"/>
</dbReference>
<evidence type="ECO:0000313" key="1">
    <source>
        <dbReference type="EMBL" id="GGE13896.1"/>
    </source>
</evidence>
<evidence type="ECO:0000313" key="2">
    <source>
        <dbReference type="Proteomes" id="UP000644699"/>
    </source>
</evidence>
<reference evidence="1" key="2">
    <citation type="submission" date="2020-09" db="EMBL/GenBank/DDBJ databases">
        <authorList>
            <person name="Sun Q."/>
            <person name="Zhou Y."/>
        </authorList>
    </citation>
    <scope>NUCLEOTIDE SEQUENCE</scope>
    <source>
        <strain evidence="1">CGMCC 1.15367</strain>
    </source>
</reference>
<sequence length="59" mass="6548">MSRTETLEALEDGLITEWEAIDQGLVETVRALEERAAAERIEAAAAIMRDAAPLRFLHP</sequence>
<comment type="caution">
    <text evidence="1">The sequence shown here is derived from an EMBL/GenBank/DDBJ whole genome shotgun (WGS) entry which is preliminary data.</text>
</comment>
<dbReference type="AlphaFoldDB" id="A0A917E9H5"/>
<gene>
    <name evidence="1" type="ORF">GCM10011390_36290</name>
</gene>
<dbReference type="Proteomes" id="UP000644699">
    <property type="component" value="Unassembled WGS sequence"/>
</dbReference>